<keyword evidence="3" id="KW-1185">Reference proteome</keyword>
<feature type="transmembrane region" description="Helical" evidence="1">
    <location>
        <begin position="541"/>
        <end position="566"/>
    </location>
</feature>
<keyword evidence="1" id="KW-1133">Transmembrane helix</keyword>
<dbReference type="SUPFAM" id="SSF52540">
    <property type="entry name" value="P-loop containing nucleoside triphosphate hydrolases"/>
    <property type="match status" value="1"/>
</dbReference>
<keyword evidence="1" id="KW-0812">Transmembrane</keyword>
<protein>
    <recommendedName>
        <fullName evidence="4">G domain-containing protein</fullName>
    </recommendedName>
</protein>
<reference evidence="2 3" key="1">
    <citation type="submission" date="2019-02" db="EMBL/GenBank/DDBJ databases">
        <title>Deep-cultivation of Planctomycetes and their phenomic and genomic characterization uncovers novel biology.</title>
        <authorList>
            <person name="Wiegand S."/>
            <person name="Jogler M."/>
            <person name="Boedeker C."/>
            <person name="Pinto D."/>
            <person name="Vollmers J."/>
            <person name="Rivas-Marin E."/>
            <person name="Kohn T."/>
            <person name="Peeters S.H."/>
            <person name="Heuer A."/>
            <person name="Rast P."/>
            <person name="Oberbeckmann S."/>
            <person name="Bunk B."/>
            <person name="Jeske O."/>
            <person name="Meyerdierks A."/>
            <person name="Storesund J.E."/>
            <person name="Kallscheuer N."/>
            <person name="Luecker S."/>
            <person name="Lage O.M."/>
            <person name="Pohl T."/>
            <person name="Merkel B.J."/>
            <person name="Hornburger P."/>
            <person name="Mueller R.-W."/>
            <person name="Bruemmer F."/>
            <person name="Labrenz M."/>
            <person name="Spormann A.M."/>
            <person name="Op den Camp H."/>
            <person name="Overmann J."/>
            <person name="Amann R."/>
            <person name="Jetten M.S.M."/>
            <person name="Mascher T."/>
            <person name="Medema M.H."/>
            <person name="Devos D.P."/>
            <person name="Kaster A.-K."/>
            <person name="Ovreas L."/>
            <person name="Rohde M."/>
            <person name="Galperin M.Y."/>
            <person name="Jogler C."/>
        </authorList>
    </citation>
    <scope>NUCLEOTIDE SEQUENCE [LARGE SCALE GENOMIC DNA]</scope>
    <source>
        <strain evidence="2 3">TBK1r</strain>
    </source>
</reference>
<name>A0ABX5Y574_9BACT</name>
<keyword evidence="1" id="KW-0472">Membrane</keyword>
<evidence type="ECO:0000256" key="1">
    <source>
        <dbReference type="SAM" id="Phobius"/>
    </source>
</evidence>
<sequence>MHESSADTVTPDDEFLNRVRRAGASVLGDSETGRQVRSLCEEHARARLLISQDRAAGALVLAVVGATGQGKSWLIRQLIRRSPLAASIRSGNNADQATEELVWVGPHPPVDLDPRFERFVRVSSADMEPIGTPYMLVDAPGATDNRQGIADVAKRALSLASAIVLVVRRDQIRGQTPAALAVASEGTIVIPVINTIGVDDAALHADIDAFLANLRTAAPESVIARPVQVTDFELGGESEQQIGAQAATELLRQLKIELENNPDSDRRKSTRLAALDGRFRSALSALLADELPGLTRAVNRLNDEATKLPGEVAQTLIGPDGPMQAAVRSRLRLKLLTSTGAIWFPYRSVLGLLNLTHGAWDRVLLSLSGSLPSLVSTIWTSTRSLTSDRNANDELRDGLQRRSAAAVTDRLGPLAGQFREELALLRNADQGDDGKSLPGEPLRVTSHSETQHVASLAGIDALQERSHKIFEDAVEQNSISQSTATIMAIVGTLIFWLLMAGPFVALYGEYLKASYETLIQVSAQQAGEPHHPLEHFPKPEFAMVLTSLVLSLLPTAIFAMIALSVAQSNGRTQRAQQAIRQGHEEAITQLQQDRVLRLRWDDPLLTDAEFLVSAGRR</sequence>
<accession>A0ABX5Y574</accession>
<evidence type="ECO:0008006" key="4">
    <source>
        <dbReference type="Google" id="ProtNLM"/>
    </source>
</evidence>
<dbReference type="Gene3D" id="3.40.50.300">
    <property type="entry name" value="P-loop containing nucleotide triphosphate hydrolases"/>
    <property type="match status" value="1"/>
</dbReference>
<dbReference type="Proteomes" id="UP000318081">
    <property type="component" value="Chromosome"/>
</dbReference>
<proteinExistence type="predicted"/>
<evidence type="ECO:0000313" key="2">
    <source>
        <dbReference type="EMBL" id="QDV87264.1"/>
    </source>
</evidence>
<dbReference type="EMBL" id="CP036432">
    <property type="protein sequence ID" value="QDV87264.1"/>
    <property type="molecule type" value="Genomic_DNA"/>
</dbReference>
<feature type="transmembrane region" description="Helical" evidence="1">
    <location>
        <begin position="486"/>
        <end position="508"/>
    </location>
</feature>
<evidence type="ECO:0000313" key="3">
    <source>
        <dbReference type="Proteomes" id="UP000318081"/>
    </source>
</evidence>
<gene>
    <name evidence="2" type="ORF">TBK1r_62930</name>
</gene>
<organism evidence="2 3">
    <name type="scientific">Stieleria magnilauensis</name>
    <dbReference type="NCBI Taxonomy" id="2527963"/>
    <lineage>
        <taxon>Bacteria</taxon>
        <taxon>Pseudomonadati</taxon>
        <taxon>Planctomycetota</taxon>
        <taxon>Planctomycetia</taxon>
        <taxon>Pirellulales</taxon>
        <taxon>Pirellulaceae</taxon>
        <taxon>Stieleria</taxon>
    </lineage>
</organism>
<dbReference type="RefSeq" id="WP_145218848.1">
    <property type="nucleotide sequence ID" value="NZ_CP036432.1"/>
</dbReference>
<dbReference type="CDD" id="cd00882">
    <property type="entry name" value="Ras_like_GTPase"/>
    <property type="match status" value="1"/>
</dbReference>
<dbReference type="InterPro" id="IPR027417">
    <property type="entry name" value="P-loop_NTPase"/>
</dbReference>